<dbReference type="EMBL" id="SGKC01000013">
    <property type="protein sequence ID" value="NEZ91938.1"/>
    <property type="molecule type" value="Genomic_DNA"/>
</dbReference>
<name>A0A6B3Y4D0_CLOBO</name>
<sequence>MSNGFNFWEMCFSFGAVGEDMLKRAVDLNDLTKEEYKTITGQEFIQ</sequence>
<accession>A0A6B3Y4D0</accession>
<protein>
    <submittedName>
        <fullName evidence="1">XkdX family protein</fullName>
    </submittedName>
</protein>
<reference evidence="1 2" key="1">
    <citation type="submission" date="2019-02" db="EMBL/GenBank/DDBJ databases">
        <title>Genome sequencing of Clostridium botulinum clinical isolates.</title>
        <authorList>
            <person name="Brunt J."/>
            <person name="Van Vliet A.H.M."/>
            <person name="Stringer S.C."/>
            <person name="Grant K.A."/>
            <person name="Carter A.C."/>
            <person name="Peck M.W."/>
        </authorList>
    </citation>
    <scope>NUCLEOTIDE SEQUENCE [LARGE SCALE GENOMIC DNA]</scope>
    <source>
        <strain evidence="1 2">H142660711</strain>
    </source>
</reference>
<organism evidence="1 2">
    <name type="scientific">Clostridium botulinum</name>
    <dbReference type="NCBI Taxonomy" id="1491"/>
    <lineage>
        <taxon>Bacteria</taxon>
        <taxon>Bacillati</taxon>
        <taxon>Bacillota</taxon>
        <taxon>Clostridia</taxon>
        <taxon>Eubacteriales</taxon>
        <taxon>Clostridiaceae</taxon>
        <taxon>Clostridium</taxon>
    </lineage>
</organism>
<evidence type="ECO:0000313" key="1">
    <source>
        <dbReference type="EMBL" id="NEZ91938.1"/>
    </source>
</evidence>
<dbReference type="RefSeq" id="WP_003359743.1">
    <property type="nucleotide sequence ID" value="NZ_CP013296.1"/>
</dbReference>
<dbReference type="Proteomes" id="UP000473887">
    <property type="component" value="Unassembled WGS sequence"/>
</dbReference>
<evidence type="ECO:0000313" key="2">
    <source>
        <dbReference type="Proteomes" id="UP000473887"/>
    </source>
</evidence>
<comment type="caution">
    <text evidence="1">The sequence shown here is derived from an EMBL/GenBank/DDBJ whole genome shotgun (WGS) entry which is preliminary data.</text>
</comment>
<dbReference type="Pfam" id="PF09693">
    <property type="entry name" value="Phage_XkdX"/>
    <property type="match status" value="1"/>
</dbReference>
<dbReference type="AlphaFoldDB" id="A0A6B3Y4D0"/>
<proteinExistence type="predicted"/>
<dbReference type="InterPro" id="IPR010022">
    <property type="entry name" value="XkdX"/>
</dbReference>
<gene>
    <name evidence="1" type="ORF">EXM69_08260</name>
</gene>